<dbReference type="InterPro" id="IPR050739">
    <property type="entry name" value="MFP"/>
</dbReference>
<evidence type="ECO:0000256" key="4">
    <source>
        <dbReference type="ARBA" id="ARBA00022692"/>
    </source>
</evidence>
<evidence type="ECO:0000259" key="8">
    <source>
        <dbReference type="Pfam" id="PF26002"/>
    </source>
</evidence>
<dbReference type="InterPro" id="IPR058982">
    <property type="entry name" value="Beta-barrel_AprE"/>
</dbReference>
<evidence type="ECO:0000256" key="7">
    <source>
        <dbReference type="SAM" id="Phobius"/>
    </source>
</evidence>
<dbReference type="Gene3D" id="2.40.30.170">
    <property type="match status" value="1"/>
</dbReference>
<organism evidence="9 10">
    <name type="scientific">Duganella alba</name>
    <dbReference type="NCBI Taxonomy" id="2666081"/>
    <lineage>
        <taxon>Bacteria</taxon>
        <taxon>Pseudomonadati</taxon>
        <taxon>Pseudomonadota</taxon>
        <taxon>Betaproteobacteria</taxon>
        <taxon>Burkholderiales</taxon>
        <taxon>Oxalobacteraceae</taxon>
        <taxon>Telluria group</taxon>
        <taxon>Duganella</taxon>
    </lineage>
</organism>
<keyword evidence="10" id="KW-1185">Reference proteome</keyword>
<protein>
    <submittedName>
        <fullName evidence="9">HlyD family efflux transporter periplasmic adaptor subunit</fullName>
    </submittedName>
</protein>
<evidence type="ECO:0000313" key="10">
    <source>
        <dbReference type="Proteomes" id="UP000481037"/>
    </source>
</evidence>
<accession>A0A6L5QBR0</accession>
<evidence type="ECO:0000313" key="9">
    <source>
        <dbReference type="EMBL" id="MRX07213.1"/>
    </source>
</evidence>
<evidence type="ECO:0000256" key="6">
    <source>
        <dbReference type="ARBA" id="ARBA00023136"/>
    </source>
</evidence>
<evidence type="ECO:0000256" key="1">
    <source>
        <dbReference type="ARBA" id="ARBA00004167"/>
    </source>
</evidence>
<keyword evidence="6 7" id="KW-0472">Membrane</keyword>
<evidence type="ECO:0000256" key="3">
    <source>
        <dbReference type="ARBA" id="ARBA00022448"/>
    </source>
</evidence>
<sequence>MKRTSLFREEALSASRATWLGQITMIRPLTFNLLTAIAVVFALLVLVLLIFGSYTRRSNVSGQLMSDLGVVKVYPPQAGVILRKMVREDQYVHKGDVLYVVSSERQAANHSEVQQAISQQVALRTQSLRDELAHTKKMQQDEQSALRQKIGVMEAEQNNVVHQLVSQRKRVELSEASLQRTAQLFEQGFFSKESMQQKQADVLDQRLRQQTLERDEISIRRELLVAHTDLGSLPLRHHNQLAQVERQLANTEQEWTESEAKRYIAVTAPESGIATAITAEPGQTVDVGKPVVSIIPEGAQLQAHLYAPSRAIGFIRKNDRVLLRYQAFPFQKFGHAYGTVLSVSQSALSASELTGMTIPSNTSEPLYRITVMLARQTMTAYGKPQALQPGMQVEADVLLEKRKLYEWVLEPLYSVTGKL</sequence>
<dbReference type="Gene3D" id="2.40.50.100">
    <property type="match status" value="1"/>
</dbReference>
<reference evidence="9 10" key="1">
    <citation type="submission" date="2019-11" db="EMBL/GenBank/DDBJ databases">
        <title>Novel species isolated from a subtropical stream in China.</title>
        <authorList>
            <person name="Lu H."/>
        </authorList>
    </citation>
    <scope>NUCLEOTIDE SEQUENCE [LARGE SCALE GENOMIC DNA]</scope>
    <source>
        <strain evidence="9 10">FT25W</strain>
    </source>
</reference>
<keyword evidence="4 7" id="KW-0812">Transmembrane</keyword>
<feature type="transmembrane region" description="Helical" evidence="7">
    <location>
        <begin position="31"/>
        <end position="54"/>
    </location>
</feature>
<dbReference type="Pfam" id="PF26002">
    <property type="entry name" value="Beta-barrel_AprE"/>
    <property type="match status" value="1"/>
</dbReference>
<proteinExistence type="inferred from homology"/>
<name>A0A6L5QBR0_9BURK</name>
<dbReference type="GO" id="GO:0009306">
    <property type="term" value="P:protein secretion"/>
    <property type="evidence" value="ECO:0007669"/>
    <property type="project" value="InterPro"/>
</dbReference>
<dbReference type="AlphaFoldDB" id="A0A6L5QBR0"/>
<evidence type="ECO:0000256" key="5">
    <source>
        <dbReference type="ARBA" id="ARBA00022989"/>
    </source>
</evidence>
<feature type="domain" description="AprE-like beta-barrel" evidence="8">
    <location>
        <begin position="308"/>
        <end position="397"/>
    </location>
</feature>
<dbReference type="EMBL" id="WKJM01000003">
    <property type="protein sequence ID" value="MRX07213.1"/>
    <property type="molecule type" value="Genomic_DNA"/>
</dbReference>
<gene>
    <name evidence="9" type="ORF">GJ697_05125</name>
</gene>
<dbReference type="PANTHER" id="PTHR30386">
    <property type="entry name" value="MEMBRANE FUSION SUBUNIT OF EMRAB-TOLC MULTIDRUG EFFLUX PUMP"/>
    <property type="match status" value="1"/>
</dbReference>
<evidence type="ECO:0000256" key="2">
    <source>
        <dbReference type="ARBA" id="ARBA00009477"/>
    </source>
</evidence>
<dbReference type="PANTHER" id="PTHR30386:SF28">
    <property type="entry name" value="EXPORTED PROTEIN"/>
    <property type="match status" value="1"/>
</dbReference>
<keyword evidence="3" id="KW-0813">Transport</keyword>
<dbReference type="Proteomes" id="UP000481037">
    <property type="component" value="Unassembled WGS sequence"/>
</dbReference>
<dbReference type="PRINTS" id="PR01490">
    <property type="entry name" value="RTXTOXIND"/>
</dbReference>
<comment type="similarity">
    <text evidence="2">Belongs to the membrane fusion protein (MFP) (TC 8.A.1) family.</text>
</comment>
<comment type="caution">
    <text evidence="9">The sequence shown here is derived from an EMBL/GenBank/DDBJ whole genome shotgun (WGS) entry which is preliminary data.</text>
</comment>
<dbReference type="PROSITE" id="PS00543">
    <property type="entry name" value="HLYD_FAMILY"/>
    <property type="match status" value="1"/>
</dbReference>
<comment type="subcellular location">
    <subcellularLocation>
        <location evidence="1">Membrane</location>
        <topology evidence="1">Single-pass membrane protein</topology>
    </subcellularLocation>
</comment>
<dbReference type="InterPro" id="IPR006144">
    <property type="entry name" value="Secretion_HlyD_CS"/>
</dbReference>
<dbReference type="RefSeq" id="WP_154362042.1">
    <property type="nucleotide sequence ID" value="NZ_WKJM01000003.1"/>
</dbReference>
<keyword evidence="5 7" id="KW-1133">Transmembrane helix</keyword>
<dbReference type="GO" id="GO:0016020">
    <property type="term" value="C:membrane"/>
    <property type="evidence" value="ECO:0007669"/>
    <property type="project" value="UniProtKB-SubCell"/>
</dbReference>
<dbReference type="SUPFAM" id="SSF111369">
    <property type="entry name" value="HlyD-like secretion proteins"/>
    <property type="match status" value="1"/>
</dbReference>